<dbReference type="Proteomes" id="UP000215914">
    <property type="component" value="Chromosome 2"/>
</dbReference>
<dbReference type="Proteomes" id="UP000215914">
    <property type="component" value="Chromosome 9"/>
</dbReference>
<reference evidence="3" key="2">
    <citation type="submission" date="2017-02" db="EMBL/GenBank/DDBJ databases">
        <title>Sunflower complete genome.</title>
        <authorList>
            <person name="Langlade N."/>
            <person name="Munos S."/>
        </authorList>
    </citation>
    <scope>NUCLEOTIDE SEQUENCE [LARGE SCALE GENOMIC DNA]</scope>
    <source>
        <tissue evidence="3">Leaves</tissue>
    </source>
</reference>
<feature type="transmembrane region" description="Helical" evidence="1">
    <location>
        <begin position="119"/>
        <end position="138"/>
    </location>
</feature>
<dbReference type="AlphaFoldDB" id="A0A251TVV6"/>
<evidence type="ECO:0000313" key="4">
    <source>
        <dbReference type="EMBL" id="OTG34679.1"/>
    </source>
</evidence>
<reference evidence="2" key="3">
    <citation type="submission" date="2020-06" db="EMBL/GenBank/DDBJ databases">
        <title>Helianthus annuus Genome sequencing and assembly Release 2.</title>
        <authorList>
            <person name="Gouzy J."/>
            <person name="Langlade N."/>
            <person name="Munos S."/>
        </authorList>
    </citation>
    <scope>NUCLEOTIDE SEQUENCE</scope>
    <source>
        <tissue evidence="2">Leaves</tissue>
    </source>
</reference>
<keyword evidence="1" id="KW-1133">Transmembrane helix</keyword>
<gene>
    <name evidence="4" type="ORF">HannXRQ_Chr02g0048431</name>
    <name evidence="3" type="ORF">HannXRQ_Chr09g0254311</name>
    <name evidence="2" type="ORF">HanXRQr2_Chr07g0301861</name>
</gene>
<evidence type="ECO:0000313" key="2">
    <source>
        <dbReference type="EMBL" id="KAF5799204.1"/>
    </source>
</evidence>
<name>A0A251TVV6_HELAN</name>
<organism evidence="3 5">
    <name type="scientific">Helianthus annuus</name>
    <name type="common">Common sunflower</name>
    <dbReference type="NCBI Taxonomy" id="4232"/>
    <lineage>
        <taxon>Eukaryota</taxon>
        <taxon>Viridiplantae</taxon>
        <taxon>Streptophyta</taxon>
        <taxon>Embryophyta</taxon>
        <taxon>Tracheophyta</taxon>
        <taxon>Spermatophyta</taxon>
        <taxon>Magnoliopsida</taxon>
        <taxon>eudicotyledons</taxon>
        <taxon>Gunneridae</taxon>
        <taxon>Pentapetalae</taxon>
        <taxon>asterids</taxon>
        <taxon>campanulids</taxon>
        <taxon>Asterales</taxon>
        <taxon>Asteraceae</taxon>
        <taxon>Asteroideae</taxon>
        <taxon>Heliantheae alliance</taxon>
        <taxon>Heliantheae</taxon>
        <taxon>Helianthus</taxon>
    </lineage>
</organism>
<evidence type="ECO:0000313" key="3">
    <source>
        <dbReference type="EMBL" id="OTG14883.1"/>
    </source>
</evidence>
<dbReference type="Gramene" id="mRNA:HanXRQr2_Chr07g0301861">
    <property type="protein sequence ID" value="mRNA:HanXRQr2_Chr07g0301861"/>
    <property type="gene ID" value="HanXRQr2_Chr07g0301861"/>
</dbReference>
<dbReference type="EMBL" id="MNCJ02000322">
    <property type="protein sequence ID" value="KAF5799204.1"/>
    <property type="molecule type" value="Genomic_DNA"/>
</dbReference>
<sequence length="141" mass="16396">MIPFLHPIKNRRFSVNESLETVEWQHRRRRTGLCSGLGFTNCLQSKRFVMGKIHGSLASCWLGEKSNTEGLVIVCCLLRGVNFEDTEDIAVSCYTKTYRVFQMFVRDSLEWMYLVRRGVINFFVGLLFLRMLILYTVLASD</sequence>
<evidence type="ECO:0000256" key="1">
    <source>
        <dbReference type="SAM" id="Phobius"/>
    </source>
</evidence>
<dbReference type="EMBL" id="CM007891">
    <property type="protein sequence ID" value="OTG34679.1"/>
    <property type="molecule type" value="Genomic_DNA"/>
</dbReference>
<dbReference type="EMBL" id="CM007898">
    <property type="protein sequence ID" value="OTG14883.1"/>
    <property type="molecule type" value="Genomic_DNA"/>
</dbReference>
<keyword evidence="5" id="KW-1185">Reference proteome</keyword>
<keyword evidence="1" id="KW-0472">Membrane</keyword>
<protein>
    <submittedName>
        <fullName evidence="3">Uncharacterized protein</fullName>
    </submittedName>
</protein>
<evidence type="ECO:0000313" key="5">
    <source>
        <dbReference type="Proteomes" id="UP000215914"/>
    </source>
</evidence>
<keyword evidence="1" id="KW-0812">Transmembrane</keyword>
<proteinExistence type="predicted"/>
<reference evidence="2 5" key="1">
    <citation type="journal article" date="2017" name="Nature">
        <title>The sunflower genome provides insights into oil metabolism, flowering and Asterid evolution.</title>
        <authorList>
            <person name="Badouin H."/>
            <person name="Gouzy J."/>
            <person name="Grassa C.J."/>
            <person name="Murat F."/>
            <person name="Staton S.E."/>
            <person name="Cottret L."/>
            <person name="Lelandais-Briere C."/>
            <person name="Owens G.L."/>
            <person name="Carrere S."/>
            <person name="Mayjonade B."/>
            <person name="Legrand L."/>
            <person name="Gill N."/>
            <person name="Kane N.C."/>
            <person name="Bowers J.E."/>
            <person name="Hubner S."/>
            <person name="Bellec A."/>
            <person name="Berard A."/>
            <person name="Berges H."/>
            <person name="Blanchet N."/>
            <person name="Boniface M.C."/>
            <person name="Brunel D."/>
            <person name="Catrice O."/>
            <person name="Chaidir N."/>
            <person name="Claudel C."/>
            <person name="Donnadieu C."/>
            <person name="Faraut T."/>
            <person name="Fievet G."/>
            <person name="Helmstetter N."/>
            <person name="King M."/>
            <person name="Knapp S.J."/>
            <person name="Lai Z."/>
            <person name="Le Paslier M.C."/>
            <person name="Lippi Y."/>
            <person name="Lorenzon L."/>
            <person name="Mandel J.R."/>
            <person name="Marage G."/>
            <person name="Marchand G."/>
            <person name="Marquand E."/>
            <person name="Bret-Mestries E."/>
            <person name="Morien E."/>
            <person name="Nambeesan S."/>
            <person name="Nguyen T."/>
            <person name="Pegot-Espagnet P."/>
            <person name="Pouilly N."/>
            <person name="Raftis F."/>
            <person name="Sallet E."/>
            <person name="Schiex T."/>
            <person name="Thomas J."/>
            <person name="Vandecasteele C."/>
            <person name="Vares D."/>
            <person name="Vear F."/>
            <person name="Vautrin S."/>
            <person name="Crespi M."/>
            <person name="Mangin B."/>
            <person name="Burke J.M."/>
            <person name="Salse J."/>
            <person name="Munos S."/>
            <person name="Vincourt P."/>
            <person name="Rieseberg L.H."/>
            <person name="Langlade N.B."/>
        </authorList>
    </citation>
    <scope>NUCLEOTIDE SEQUENCE [LARGE SCALE GENOMIC DNA]</scope>
    <source>
        <strain evidence="5">cv. SF193</strain>
        <tissue evidence="2">Leaves</tissue>
    </source>
</reference>
<accession>A0A251TVV6</accession>